<dbReference type="Gene3D" id="3.40.190.10">
    <property type="entry name" value="Periplasmic binding protein-like II"/>
    <property type="match status" value="2"/>
</dbReference>
<sequence length="434" mass="46074">MHKKIKRAVGTVLLTATLAATACGSSEEPSAGGDVSVWVTSGTDGVLKSSQERWNAESDSKIDIQFFETDPYKSKLRTAISAGEGPTVFHNWGGGGLKQYVDAGEVESLQAAFDADPEAKDRIFPSVLEGATIDGEIYGTPYNGVQPVVIYYNKSVFEQAGIAVPTTWDELLDAVSVFNEQGIAPFSIGGASRWPYLMWLAYLTDRIGGPEVFQRIEAGEAGAWEDPAVVQAATMIQDLVDAGGFVDGFASVDANQGAAEALVYTGKAAMQLQGAWAYSGTYLTGAPEFVNGGELGWATFPAVDGGVGDPSNVSGNLSAFFSISSKASEADRKGATDWLMNDVMSDTYVDELIDSGAVPPISGIEDKIAASPAPEWNQFVYETAERAKNFQLSWDQALDAAQGDALLNNLEKVFLKTTTPEEFAAAMEKAAQEG</sequence>
<dbReference type="PANTHER" id="PTHR43649">
    <property type="entry name" value="ARABINOSE-BINDING PROTEIN-RELATED"/>
    <property type="match status" value="1"/>
</dbReference>
<dbReference type="InterPro" id="IPR006059">
    <property type="entry name" value="SBP"/>
</dbReference>
<dbReference type="SUPFAM" id="SSF53850">
    <property type="entry name" value="Periplasmic binding protein-like II"/>
    <property type="match status" value="1"/>
</dbReference>
<evidence type="ECO:0000313" key="2">
    <source>
        <dbReference type="EMBL" id="SHI56944.1"/>
    </source>
</evidence>
<feature type="signal peptide" evidence="1">
    <location>
        <begin position="1"/>
        <end position="22"/>
    </location>
</feature>
<feature type="chain" id="PRO_5038487445" evidence="1">
    <location>
        <begin position="23"/>
        <end position="434"/>
    </location>
</feature>
<dbReference type="PROSITE" id="PS51257">
    <property type="entry name" value="PROKAR_LIPOPROTEIN"/>
    <property type="match status" value="1"/>
</dbReference>
<proteinExistence type="predicted"/>
<dbReference type="PANTHER" id="PTHR43649:SF14">
    <property type="entry name" value="BLR3389 PROTEIN"/>
    <property type="match status" value="1"/>
</dbReference>
<dbReference type="AlphaFoldDB" id="A0A1M6C837"/>
<dbReference type="STRING" id="1123357.SAMN02745244_00608"/>
<dbReference type="OrthoDB" id="7937990at2"/>
<gene>
    <name evidence="2" type="ORF">SAMN02745244_00608</name>
</gene>
<dbReference type="EMBL" id="FQZG01000009">
    <property type="protein sequence ID" value="SHI56944.1"/>
    <property type="molecule type" value="Genomic_DNA"/>
</dbReference>
<name>A0A1M6C837_9ACTN</name>
<keyword evidence="1" id="KW-0732">Signal</keyword>
<evidence type="ECO:0000256" key="1">
    <source>
        <dbReference type="SAM" id="SignalP"/>
    </source>
</evidence>
<accession>A0A1M6C837</accession>
<reference evidence="2 3" key="1">
    <citation type="submission" date="2016-11" db="EMBL/GenBank/DDBJ databases">
        <authorList>
            <person name="Jaros S."/>
            <person name="Januszkiewicz K."/>
            <person name="Wedrychowicz H."/>
        </authorList>
    </citation>
    <scope>NUCLEOTIDE SEQUENCE [LARGE SCALE GENOMIC DNA]</scope>
    <source>
        <strain evidence="2 3">DSM 12906</strain>
    </source>
</reference>
<dbReference type="RefSeq" id="WP_073186091.1">
    <property type="nucleotide sequence ID" value="NZ_FQZG01000009.1"/>
</dbReference>
<protein>
    <submittedName>
        <fullName evidence="2">Raffinose/stachyose/melibiose transport system substrate-binding protein</fullName>
    </submittedName>
</protein>
<dbReference type="Pfam" id="PF01547">
    <property type="entry name" value="SBP_bac_1"/>
    <property type="match status" value="1"/>
</dbReference>
<organism evidence="2 3">
    <name type="scientific">Tessaracoccus bendigoensis DSM 12906</name>
    <dbReference type="NCBI Taxonomy" id="1123357"/>
    <lineage>
        <taxon>Bacteria</taxon>
        <taxon>Bacillati</taxon>
        <taxon>Actinomycetota</taxon>
        <taxon>Actinomycetes</taxon>
        <taxon>Propionibacteriales</taxon>
        <taxon>Propionibacteriaceae</taxon>
        <taxon>Tessaracoccus</taxon>
    </lineage>
</organism>
<dbReference type="InterPro" id="IPR050490">
    <property type="entry name" value="Bact_solute-bd_prot1"/>
</dbReference>
<dbReference type="Proteomes" id="UP000184512">
    <property type="component" value="Unassembled WGS sequence"/>
</dbReference>
<keyword evidence="3" id="KW-1185">Reference proteome</keyword>
<evidence type="ECO:0000313" key="3">
    <source>
        <dbReference type="Proteomes" id="UP000184512"/>
    </source>
</evidence>